<keyword evidence="1" id="KW-0472">Membrane</keyword>
<evidence type="ECO:0008006" key="4">
    <source>
        <dbReference type="Google" id="ProtNLM"/>
    </source>
</evidence>
<evidence type="ECO:0000313" key="3">
    <source>
        <dbReference type="Proteomes" id="UP000077355"/>
    </source>
</evidence>
<dbReference type="Proteomes" id="UP000077355">
    <property type="component" value="Unassembled WGS sequence"/>
</dbReference>
<name>A0A168PY96_9BACL</name>
<evidence type="ECO:0000256" key="1">
    <source>
        <dbReference type="SAM" id="Phobius"/>
    </source>
</evidence>
<dbReference type="OrthoDB" id="2616460at2"/>
<feature type="transmembrane region" description="Helical" evidence="1">
    <location>
        <begin position="6"/>
        <end position="23"/>
    </location>
</feature>
<keyword evidence="1" id="KW-0812">Transmembrane</keyword>
<dbReference type="EMBL" id="LVJI01000009">
    <property type="protein sequence ID" value="OAB47184.1"/>
    <property type="molecule type" value="Genomic_DNA"/>
</dbReference>
<keyword evidence="3" id="KW-1185">Reference proteome</keyword>
<organism evidence="2 3">
    <name type="scientific">Paenibacillus antarcticus</name>
    <dbReference type="NCBI Taxonomy" id="253703"/>
    <lineage>
        <taxon>Bacteria</taxon>
        <taxon>Bacillati</taxon>
        <taxon>Bacillota</taxon>
        <taxon>Bacilli</taxon>
        <taxon>Bacillales</taxon>
        <taxon>Paenibacillaceae</taxon>
        <taxon>Paenibacillus</taxon>
    </lineage>
</organism>
<keyword evidence="1" id="KW-1133">Transmembrane helix</keyword>
<protein>
    <recommendedName>
        <fullName evidence="4">DUF4362 domain-containing protein</fullName>
    </recommendedName>
</protein>
<reference evidence="2 3" key="1">
    <citation type="submission" date="2016-03" db="EMBL/GenBank/DDBJ databases">
        <title>Draft genome sequence of Paenibacillus antarcticus CECT 5836.</title>
        <authorList>
            <person name="Shin S.-K."/>
            <person name="Yi H."/>
        </authorList>
    </citation>
    <scope>NUCLEOTIDE SEQUENCE [LARGE SCALE GENOMIC DNA]</scope>
    <source>
        <strain evidence="2 3">CECT 5836</strain>
    </source>
</reference>
<evidence type="ECO:0000313" key="2">
    <source>
        <dbReference type="EMBL" id="OAB47184.1"/>
    </source>
</evidence>
<dbReference type="RefSeq" id="WP_068648273.1">
    <property type="nucleotide sequence ID" value="NZ_CP043611.1"/>
</dbReference>
<sequence>MKKTIWLLSIIIVVLCICLFYFIRLNAQYDKKYIQRGILTNFNKLEYERMHIFYERFQDHKGDNVMLISPTSDSGPIIYDVNFNGSEIRFTTDATRDAYSGQREKITYFCKEMNKEEGIHNNIFTVSNCKGFESEDVKGYLQFSKEMNIFK</sequence>
<gene>
    <name evidence="2" type="ORF">PBAT_07865</name>
</gene>
<proteinExistence type="predicted"/>
<comment type="caution">
    <text evidence="2">The sequence shown here is derived from an EMBL/GenBank/DDBJ whole genome shotgun (WGS) entry which is preliminary data.</text>
</comment>
<dbReference type="AlphaFoldDB" id="A0A168PY96"/>
<accession>A0A168PY96</accession>